<sequence length="198" mass="21187">MGCGASGNKVGAEAPVQMSKGEAGQQMMQNYAEKEVNFDDLPGEEVMPGMMPQHCSNCEHHAMCQYPYVSCKKCGGECLTYMAMCGDCAEKDGRCCSCGKKLASGAMAASKGAAGPLLIQQHDQREVDFEGLTDETAPTSGMSPNHCVDCESQPMMQWPYVSCKRCGGFDSLSYQAFCNSCASDLNRCCGCEKILVDG</sequence>
<name>A0A0G4GRQ5_9ALVE</name>
<protein>
    <submittedName>
        <fullName evidence="1">Uncharacterized protein</fullName>
    </submittedName>
</protein>
<dbReference type="EMBL" id="CDMZ01001480">
    <property type="protein sequence ID" value="CEM33220.1"/>
    <property type="molecule type" value="Genomic_DNA"/>
</dbReference>
<gene>
    <name evidence="1" type="ORF">Cvel_5107</name>
</gene>
<dbReference type="VEuPathDB" id="CryptoDB:Cvel_5107"/>
<dbReference type="AlphaFoldDB" id="A0A0G4GRQ5"/>
<proteinExistence type="predicted"/>
<organism evidence="1">
    <name type="scientific">Chromera velia CCMP2878</name>
    <dbReference type="NCBI Taxonomy" id="1169474"/>
    <lineage>
        <taxon>Eukaryota</taxon>
        <taxon>Sar</taxon>
        <taxon>Alveolata</taxon>
        <taxon>Colpodellida</taxon>
        <taxon>Chromeraceae</taxon>
        <taxon>Chromera</taxon>
    </lineage>
</organism>
<reference evidence="1" key="1">
    <citation type="submission" date="2014-11" db="EMBL/GenBank/DDBJ databases">
        <authorList>
            <person name="Otto D Thomas"/>
            <person name="Naeem Raeece"/>
        </authorList>
    </citation>
    <scope>NUCLEOTIDE SEQUENCE</scope>
</reference>
<accession>A0A0G4GRQ5</accession>
<evidence type="ECO:0000313" key="1">
    <source>
        <dbReference type="EMBL" id="CEM33220.1"/>
    </source>
</evidence>